<dbReference type="InterPro" id="IPR009612">
    <property type="entry name" value="IcmF-rel"/>
</dbReference>
<feature type="domain" description="Type VI secretion system component TssM1 N-terminal" evidence="4">
    <location>
        <begin position="196"/>
        <end position="450"/>
    </location>
</feature>
<dbReference type="InterPro" id="IPR017731">
    <property type="entry name" value="TssM1-like"/>
</dbReference>
<dbReference type="Proteomes" id="UP001169760">
    <property type="component" value="Unassembled WGS sequence"/>
</dbReference>
<dbReference type="EMBL" id="JAUOPB010000003">
    <property type="protein sequence ID" value="MDO6421806.1"/>
    <property type="molecule type" value="Genomic_DNA"/>
</dbReference>
<evidence type="ECO:0000259" key="4">
    <source>
        <dbReference type="Pfam" id="PF14331"/>
    </source>
</evidence>
<evidence type="ECO:0000313" key="5">
    <source>
        <dbReference type="EMBL" id="MDO6421806.1"/>
    </source>
</evidence>
<sequence length="1181" mass="134624">MKRFFQLFTQPWFLSLLGVLLLCLIIWYIGPLIAIAEYKPLSAEWVRLSIVFVALILWGLNNLRKKTKTNQATDKLANAIAEDAKPAASKTKKVPSADEQILESNLQKSLGLLQGSGFGKDNKLYKLPWYMVIGAPGSGKTTALKNSGLNFPLQNKLGEAPIQGEGGTRYCDWWFTEEAILIDTAGRYTTQDNPQTKDSEAWLGFLARLKKARPKQPLNGIIVTVSIQDILQKTPTQKALQATAIKQRVQELNNHLNMKIPVYLVLSKLDMVAGFNSFFSDLEAQDREQAWGFTYSQFKAGDISATEEVFNKEFDLLLQRLEDRVLSRLNSEHSPQKRALIYEFPRQMRALKTEILKFVAPIFTPNQFETPIMWRGLYLLSSTQSNMASRWVTGILPPEQCAPPIDIIGIQPKTYFVNNLLKKVIFAEANLATLNDKMRARYRWIYTGVTGCAISAFSCLAIAWSHSKTLNKDYIHEIEDQLEQYSKIDKKQNTAVRDWHNLALKLNLLRDLPTGYMLKDSQYTFKQGFGLYQGNKLGEQAETTYKKALESFFMQHLEEMLGEQLELAKNDDERLYEALKFYLMPYHSSKMDTDSFTLWVNILWERQLPNQNKQVLLSELNSHLKTALSKKVSPFPIDDTKVEMARNILIKTPLDLRVYRRLKNDYMDLHPEEFSIKSVLGKKADAMFYRKSGKALENGIPELFTYAGFHRGFNLENIKLSQRLADEQWIYGDKQEEALSEERIKEISSRVNQYYFNEYIARWDEYLNDVAIQSFGTVNRGQSVVQMLASSDQPLVKLLVQIRKHTALSEAPVISDNMKDSANQLAEEFASSQKGRLERLVPKTAGLSNIKLPGSDVTEHFEDLNSYINTEEGLPLLQLQQALINLDDYFQNLAYSENTKQAAFDASKEWKGGSSPVVFVQRAISDAPPQIETWFSSIARDTAQVTAAATQSHMNNIWQTEVVSFYNRAIKDKYPLNPKSKRDVKLADFTKFFGPAGILDSYFVEYIEPFVDTSKHPWRWKKNIGLSTHSLELFYQAQNIKNAYFSDKSGEPEVAFSMKPHTLDHIASGFLLETAGTTIAYNHGPVRNVNVLWPGEKTDLSKIVFSLSSKGTPISARTEGEWSWFRLLDEHSKIERKKESDGLLVTFELDGIASAYIIQPASTDNPYHNKDVQKFSLPTQL</sequence>
<dbReference type="Pfam" id="PF06761">
    <property type="entry name" value="IcmF-related"/>
    <property type="match status" value="1"/>
</dbReference>
<organism evidence="5 6">
    <name type="scientific">Saccharophagus degradans</name>
    <dbReference type="NCBI Taxonomy" id="86304"/>
    <lineage>
        <taxon>Bacteria</taxon>
        <taxon>Pseudomonadati</taxon>
        <taxon>Pseudomonadota</taxon>
        <taxon>Gammaproteobacteria</taxon>
        <taxon>Cellvibrionales</taxon>
        <taxon>Cellvibrionaceae</taxon>
        <taxon>Saccharophagus</taxon>
    </lineage>
</organism>
<feature type="domain" description="IcmF-related" evidence="3">
    <location>
        <begin position="506"/>
        <end position="806"/>
    </location>
</feature>
<dbReference type="Pfam" id="PF06744">
    <property type="entry name" value="IcmF_C"/>
    <property type="match status" value="1"/>
</dbReference>
<keyword evidence="1" id="KW-1133">Transmembrane helix</keyword>
<dbReference type="PANTHER" id="PTHR36153:SF1">
    <property type="entry name" value="TYPE VI SECRETION SYSTEM COMPONENT TSSM1"/>
    <property type="match status" value="1"/>
</dbReference>
<feature type="transmembrane region" description="Helical" evidence="1">
    <location>
        <begin position="12"/>
        <end position="33"/>
    </location>
</feature>
<name>A0AAW7X256_9GAMM</name>
<gene>
    <name evidence="5" type="primary">tssM</name>
    <name evidence="5" type="ORF">Q4521_04925</name>
</gene>
<keyword evidence="1" id="KW-0472">Membrane</keyword>
<evidence type="ECO:0000256" key="1">
    <source>
        <dbReference type="SAM" id="Phobius"/>
    </source>
</evidence>
<dbReference type="Pfam" id="PF14331">
    <property type="entry name" value="IcmF-related_N"/>
    <property type="match status" value="1"/>
</dbReference>
<protein>
    <submittedName>
        <fullName evidence="5">Type VI secretion system membrane subunit TssM</fullName>
    </submittedName>
</protein>
<comment type="caution">
    <text evidence="5">The sequence shown here is derived from an EMBL/GenBank/DDBJ whole genome shotgun (WGS) entry which is preliminary data.</text>
</comment>
<reference evidence="5" key="1">
    <citation type="submission" date="2023-07" db="EMBL/GenBank/DDBJ databases">
        <title>Genome content predicts the carbon catabolic preferences of heterotrophic bacteria.</title>
        <authorList>
            <person name="Gralka M."/>
        </authorList>
    </citation>
    <scope>NUCLEOTIDE SEQUENCE</scope>
    <source>
        <strain evidence="5">I3M17_2</strain>
    </source>
</reference>
<dbReference type="PANTHER" id="PTHR36153">
    <property type="entry name" value="INNER MEMBRANE PROTEIN-RELATED"/>
    <property type="match status" value="1"/>
</dbReference>
<dbReference type="AlphaFoldDB" id="A0AAW7X256"/>
<dbReference type="RefSeq" id="WP_303491470.1">
    <property type="nucleotide sequence ID" value="NZ_JAUOPB010000003.1"/>
</dbReference>
<evidence type="ECO:0000259" key="3">
    <source>
        <dbReference type="Pfam" id="PF06761"/>
    </source>
</evidence>
<evidence type="ECO:0000313" key="6">
    <source>
        <dbReference type="Proteomes" id="UP001169760"/>
    </source>
</evidence>
<dbReference type="InterPro" id="IPR010623">
    <property type="entry name" value="IcmF_C"/>
</dbReference>
<proteinExistence type="predicted"/>
<accession>A0AAW7X256</accession>
<evidence type="ECO:0000259" key="2">
    <source>
        <dbReference type="Pfam" id="PF06744"/>
    </source>
</evidence>
<dbReference type="InterPro" id="IPR027417">
    <property type="entry name" value="P-loop_NTPase"/>
</dbReference>
<feature type="transmembrane region" description="Helical" evidence="1">
    <location>
        <begin position="444"/>
        <end position="464"/>
    </location>
</feature>
<keyword evidence="1" id="KW-0812">Transmembrane</keyword>
<feature type="domain" description="Type VI secretion system IcmF C-terminal" evidence="2">
    <location>
        <begin position="1056"/>
        <end position="1160"/>
    </location>
</feature>
<dbReference type="InterPro" id="IPR053156">
    <property type="entry name" value="T6SS_TssM-like"/>
</dbReference>
<dbReference type="SUPFAM" id="SSF52540">
    <property type="entry name" value="P-loop containing nucleoside triphosphate hydrolases"/>
    <property type="match status" value="1"/>
</dbReference>
<dbReference type="NCBIfam" id="TIGR03348">
    <property type="entry name" value="VI_IcmF"/>
    <property type="match status" value="1"/>
</dbReference>
<feature type="transmembrane region" description="Helical" evidence="1">
    <location>
        <begin position="45"/>
        <end position="63"/>
    </location>
</feature>
<dbReference type="InterPro" id="IPR025743">
    <property type="entry name" value="TssM1_N"/>
</dbReference>